<feature type="transmembrane region" description="Helical" evidence="1">
    <location>
        <begin position="374"/>
        <end position="392"/>
    </location>
</feature>
<dbReference type="PANTHER" id="PTHR34809:SF1">
    <property type="entry name" value="MALTOSE EXCESS PROTEIN 1, CHLOROPLASTIC-RELATED"/>
    <property type="match status" value="1"/>
</dbReference>
<keyword evidence="1" id="KW-0472">Membrane</keyword>
<evidence type="ECO:0000256" key="1">
    <source>
        <dbReference type="SAM" id="Phobius"/>
    </source>
</evidence>
<protein>
    <submittedName>
        <fullName evidence="2">Uncharacterized protein</fullName>
    </submittedName>
</protein>
<feature type="transmembrane region" description="Helical" evidence="1">
    <location>
        <begin position="226"/>
        <end position="245"/>
    </location>
</feature>
<dbReference type="GO" id="GO:0005363">
    <property type="term" value="F:maltose transmembrane transporter activity"/>
    <property type="evidence" value="ECO:0007669"/>
    <property type="project" value="TreeGrafter"/>
</dbReference>
<comment type="caution">
    <text evidence="2">The sequence shown here is derived from an EMBL/GenBank/DDBJ whole genome shotgun (WGS) entry which is preliminary data.</text>
</comment>
<dbReference type="AlphaFoldDB" id="A0A8T2QEI9"/>
<dbReference type="GO" id="GO:0009941">
    <property type="term" value="C:chloroplast envelope"/>
    <property type="evidence" value="ECO:0007669"/>
    <property type="project" value="TreeGrafter"/>
</dbReference>
<evidence type="ECO:0000313" key="3">
    <source>
        <dbReference type="Proteomes" id="UP000825935"/>
    </source>
</evidence>
<reference evidence="2" key="1">
    <citation type="submission" date="2021-08" db="EMBL/GenBank/DDBJ databases">
        <title>WGS assembly of Ceratopteris richardii.</title>
        <authorList>
            <person name="Marchant D.B."/>
            <person name="Chen G."/>
            <person name="Jenkins J."/>
            <person name="Shu S."/>
            <person name="Leebens-Mack J."/>
            <person name="Grimwood J."/>
            <person name="Schmutz J."/>
            <person name="Soltis P."/>
            <person name="Soltis D."/>
            <person name="Chen Z.-H."/>
        </authorList>
    </citation>
    <scope>NUCLEOTIDE SEQUENCE</scope>
    <source>
        <strain evidence="2">Whitten #5841</strain>
        <tissue evidence="2">Leaf</tissue>
    </source>
</reference>
<dbReference type="Proteomes" id="UP000825935">
    <property type="component" value="Chromosome 35"/>
</dbReference>
<feature type="transmembrane region" description="Helical" evidence="1">
    <location>
        <begin position="284"/>
        <end position="304"/>
    </location>
</feature>
<dbReference type="PANTHER" id="PTHR34809">
    <property type="entry name" value="MALTOSE EXCESS PROTEIN 1, CHLOROPLASTIC-RELATED"/>
    <property type="match status" value="1"/>
</dbReference>
<keyword evidence="3" id="KW-1185">Reference proteome</keyword>
<feature type="transmembrane region" description="Helical" evidence="1">
    <location>
        <begin position="251"/>
        <end position="272"/>
    </location>
</feature>
<accession>A0A8T2QEI9</accession>
<keyword evidence="1" id="KW-0812">Transmembrane</keyword>
<evidence type="ECO:0000313" key="2">
    <source>
        <dbReference type="EMBL" id="KAH7282279.1"/>
    </source>
</evidence>
<dbReference type="OMA" id="WRFWEDL"/>
<keyword evidence="1" id="KW-1133">Transmembrane helix</keyword>
<dbReference type="EMBL" id="CM035440">
    <property type="protein sequence ID" value="KAH7282279.1"/>
    <property type="molecule type" value="Genomic_DNA"/>
</dbReference>
<organism evidence="2 3">
    <name type="scientific">Ceratopteris richardii</name>
    <name type="common">Triangle waterfern</name>
    <dbReference type="NCBI Taxonomy" id="49495"/>
    <lineage>
        <taxon>Eukaryota</taxon>
        <taxon>Viridiplantae</taxon>
        <taxon>Streptophyta</taxon>
        <taxon>Embryophyta</taxon>
        <taxon>Tracheophyta</taxon>
        <taxon>Polypodiopsida</taxon>
        <taxon>Polypodiidae</taxon>
        <taxon>Polypodiales</taxon>
        <taxon>Pteridineae</taxon>
        <taxon>Pteridaceae</taxon>
        <taxon>Parkerioideae</taxon>
        <taxon>Ceratopteris</taxon>
    </lineage>
</organism>
<name>A0A8T2QEI9_CERRI</name>
<feature type="transmembrane region" description="Helical" evidence="1">
    <location>
        <begin position="167"/>
        <end position="189"/>
    </location>
</feature>
<dbReference type="InterPro" id="IPR034628">
    <property type="entry name" value="MEX1/MEX1-like"/>
</dbReference>
<sequence>MASRVMYRNVASVPFSSKASSIRNEAIPAHLSMFHSSLQCKFRLSSCMKKRHRLIIAATESGEGDISQPISTEKECFQVKHGTVPSSLYGLNKASNDYATWDTLTGQMAGSATFAFLLFQVPQISLNFQNLTKGNAAALFAVPWMGQLVCLLGNLSLLSYFAKKREVGAMIVQAVGVVTTSVVLLQLTLAGSMPSLVFIATAVAVGFGLILNFLNYNKLLSPQIWYLWEDVITVGGLAVLPQVMWSTFDTILPPSLVPGIGSTVVALSLVILRRLKKLSPDITSILSSVSAWTATLLFMWGPVAQIWTNYINPANIRGLSVSTILLAMIGNGLMLPRALFTRDLMWFTGASWGTLLQGWAILVTMYMNKCIPKPLFWGAGVGLAFWLGMMLATDAKVYSLSSPLSPLRELFFGRIPAKSD</sequence>
<gene>
    <name evidence="2" type="ORF">KP509_35G023000</name>
</gene>
<proteinExistence type="predicted"/>
<feature type="transmembrane region" description="Helical" evidence="1">
    <location>
        <begin position="195"/>
        <end position="214"/>
    </location>
</feature>
<dbReference type="OrthoDB" id="8048523at2759"/>
<feature type="transmembrane region" description="Helical" evidence="1">
    <location>
        <begin position="346"/>
        <end position="368"/>
    </location>
</feature>
<feature type="transmembrane region" description="Helical" evidence="1">
    <location>
        <begin position="136"/>
        <end position="155"/>
    </location>
</feature>